<evidence type="ECO:0000313" key="2">
    <source>
        <dbReference type="Proteomes" id="UP000321168"/>
    </source>
</evidence>
<proteinExistence type="predicted"/>
<keyword evidence="2" id="KW-1185">Reference proteome</keyword>
<protein>
    <submittedName>
        <fullName evidence="1">Uncharacterized protein</fullName>
    </submittedName>
</protein>
<evidence type="ECO:0000313" key="1">
    <source>
        <dbReference type="EMBL" id="TXC85237.1"/>
    </source>
</evidence>
<dbReference type="NCBIfam" id="NF038180">
    <property type="entry name" value="leader_pinensin"/>
    <property type="match status" value="1"/>
</dbReference>
<gene>
    <name evidence="1" type="ORF">FRX97_01030</name>
</gene>
<name>A0A5C6VJ46_9FLAO</name>
<organism evidence="1 2">
    <name type="scientific">Luteibaculum oceani</name>
    <dbReference type="NCBI Taxonomy" id="1294296"/>
    <lineage>
        <taxon>Bacteria</taxon>
        <taxon>Pseudomonadati</taxon>
        <taxon>Bacteroidota</taxon>
        <taxon>Flavobacteriia</taxon>
        <taxon>Flavobacteriales</taxon>
        <taxon>Luteibaculaceae</taxon>
        <taxon>Luteibaculum</taxon>
    </lineage>
</organism>
<reference evidence="1 2" key="1">
    <citation type="submission" date="2019-08" db="EMBL/GenBank/DDBJ databases">
        <title>Genome of Luteibaculum oceani JCM 18817.</title>
        <authorList>
            <person name="Bowman J.P."/>
        </authorList>
    </citation>
    <scope>NUCLEOTIDE SEQUENCE [LARGE SCALE GENOMIC DNA]</scope>
    <source>
        <strain evidence="1 2">JCM 18817</strain>
    </source>
</reference>
<dbReference type="AlphaFoldDB" id="A0A5C6VJ46"/>
<comment type="caution">
    <text evidence="1">The sequence shown here is derived from an EMBL/GenBank/DDBJ whole genome shotgun (WGS) entry which is preliminary data.</text>
</comment>
<dbReference type="Proteomes" id="UP000321168">
    <property type="component" value="Unassembled WGS sequence"/>
</dbReference>
<sequence length="59" mass="6808">MGKKLKISDLKIKSFVTDVNEANVKGGKGPNHTEYSCYRYMSCFEFQCFTRDDGKFCKI</sequence>
<dbReference type="EMBL" id="VORB01000001">
    <property type="protein sequence ID" value="TXC85237.1"/>
    <property type="molecule type" value="Genomic_DNA"/>
</dbReference>
<dbReference type="RefSeq" id="WP_147012475.1">
    <property type="nucleotide sequence ID" value="NZ_VORB01000001.1"/>
</dbReference>
<accession>A0A5C6VJ46</accession>
<dbReference type="InterPro" id="IPR059231">
    <property type="entry name" value="Leader_pinensin"/>
</dbReference>